<feature type="domain" description="Putative auto-transporter adhesin head GIN" evidence="2">
    <location>
        <begin position="45"/>
        <end position="229"/>
    </location>
</feature>
<accession>A0A327RH09</accession>
<gene>
    <name evidence="3" type="ORF">LY08_01164</name>
</gene>
<keyword evidence="4" id="KW-1185">Reference proteome</keyword>
<protein>
    <submittedName>
        <fullName evidence="3">Putative autotransporter adhesin-like protein</fullName>
    </submittedName>
</protein>
<evidence type="ECO:0000256" key="1">
    <source>
        <dbReference type="SAM" id="SignalP"/>
    </source>
</evidence>
<feature type="signal peptide" evidence="1">
    <location>
        <begin position="1"/>
        <end position="24"/>
    </location>
</feature>
<dbReference type="Proteomes" id="UP000248703">
    <property type="component" value="Unassembled WGS sequence"/>
</dbReference>
<reference evidence="3 4" key="1">
    <citation type="submission" date="2018-06" db="EMBL/GenBank/DDBJ databases">
        <title>Genomic Encyclopedia of Archaeal and Bacterial Type Strains, Phase II (KMG-II): from individual species to whole genera.</title>
        <authorList>
            <person name="Goeker M."/>
        </authorList>
    </citation>
    <scope>NUCLEOTIDE SEQUENCE [LARGE SCALE GENOMIC DNA]</scope>
    <source>
        <strain evidence="3 4">DSM 24464</strain>
    </source>
</reference>
<dbReference type="InterPro" id="IPR021255">
    <property type="entry name" value="DUF2807"/>
</dbReference>
<name>A0A327RH09_9FLAO</name>
<feature type="chain" id="PRO_5016455997" evidence="1">
    <location>
        <begin position="25"/>
        <end position="244"/>
    </location>
</feature>
<dbReference type="PANTHER" id="PTHR39200">
    <property type="entry name" value="HYPOTHETICAL EXPORTED PROTEIN"/>
    <property type="match status" value="1"/>
</dbReference>
<dbReference type="PANTHER" id="PTHR39200:SF1">
    <property type="entry name" value="AUTO-TRANSPORTER ADHESIN HEAD GIN DOMAIN-CONTAINING PROTEIN-RELATED"/>
    <property type="match status" value="1"/>
</dbReference>
<dbReference type="PROSITE" id="PS51257">
    <property type="entry name" value="PROKAR_LIPOPROTEIN"/>
    <property type="match status" value="1"/>
</dbReference>
<dbReference type="EMBL" id="QLLO01000003">
    <property type="protein sequence ID" value="RAJ16306.1"/>
    <property type="molecule type" value="Genomic_DNA"/>
</dbReference>
<sequence length="244" mass="25872">MNFSSKTQTLILSLLVITITSCNAQWGKTIKGNGNITTITRTTSDYNAIKLAGWMDFILVKGTEGTITIEGEENLLDYIITESKNGDLVIKTENNINLKPSGNKTIKITIPFEDIDKVSLSGSGDVISKALIKSNNFEAKVSGSGDVTLEVDSDNVEASVTGSGDLTLTGNTTNLQVNVTGSGDFHGERLQADNTEAKVTGSGDIVVYAKKNLKARVTGSGDIEYKGNPEKVDTKVTGSGDISN</sequence>
<dbReference type="Pfam" id="PF10988">
    <property type="entry name" value="DUF2807"/>
    <property type="match status" value="1"/>
</dbReference>
<keyword evidence="1" id="KW-0732">Signal</keyword>
<dbReference type="AlphaFoldDB" id="A0A327RH09"/>
<dbReference type="OrthoDB" id="5585143at2"/>
<proteinExistence type="predicted"/>
<comment type="caution">
    <text evidence="3">The sequence shown here is derived from an EMBL/GenBank/DDBJ whole genome shotgun (WGS) entry which is preliminary data.</text>
</comment>
<evidence type="ECO:0000259" key="2">
    <source>
        <dbReference type="Pfam" id="PF10988"/>
    </source>
</evidence>
<organism evidence="3 4">
    <name type="scientific">Olleya aquimaris</name>
    <dbReference type="NCBI Taxonomy" id="639310"/>
    <lineage>
        <taxon>Bacteria</taxon>
        <taxon>Pseudomonadati</taxon>
        <taxon>Bacteroidota</taxon>
        <taxon>Flavobacteriia</taxon>
        <taxon>Flavobacteriales</taxon>
        <taxon>Flavobacteriaceae</taxon>
    </lineage>
</organism>
<evidence type="ECO:0000313" key="4">
    <source>
        <dbReference type="Proteomes" id="UP000248703"/>
    </source>
</evidence>
<dbReference type="RefSeq" id="WP_111659499.1">
    <property type="nucleotide sequence ID" value="NZ_QLLO01000003.1"/>
</dbReference>
<evidence type="ECO:0000313" key="3">
    <source>
        <dbReference type="EMBL" id="RAJ16306.1"/>
    </source>
</evidence>
<dbReference type="Gene3D" id="2.160.20.120">
    <property type="match status" value="1"/>
</dbReference>